<gene>
    <name evidence="8" type="ORF">ASZ90_000137</name>
</gene>
<dbReference type="InterPro" id="IPR001272">
    <property type="entry name" value="PEP_carboxykinase_ATP"/>
</dbReference>
<dbReference type="GO" id="GO:0004612">
    <property type="term" value="F:phosphoenolpyruvate carboxykinase (ATP) activity"/>
    <property type="evidence" value="ECO:0007669"/>
    <property type="project" value="UniProtKB-EC"/>
</dbReference>
<evidence type="ECO:0000256" key="3">
    <source>
        <dbReference type="ARBA" id="ARBA00012363"/>
    </source>
</evidence>
<comment type="caution">
    <text evidence="8">The sequence shown here is derived from an EMBL/GenBank/DDBJ whole genome shotgun (WGS) entry which is preliminary data.</text>
</comment>
<keyword evidence="5" id="KW-0067">ATP-binding</keyword>
<dbReference type="Pfam" id="PF01293">
    <property type="entry name" value="PEPCK_ATP"/>
    <property type="match status" value="1"/>
</dbReference>
<sequence length="577" mass="65420">MASQSSYDYYKDDITRMPAPRSIVQTLLLDKRVRRVTAAEAYDLAKAQHDVMDTDLPIYPPAAKRLGLPEGASVLNNCHGKIVGRTAKARRFYTRMNGPERRKVEADLREAVYEMQKHPLIKANAVLGLDKDLMIKATMVATEDDAINVFNWLANFTPFEELAAQYAESPILPIQDILIVGFNHWRTTDPYYHNEGGSQLALVDEEANVVVNLGMRYFGERKKGTLTLAWTSGMRLGMAACHGGIKELDFSKTTEKKYRVLGKRSIAFFGLSGTGKSSHTNSHDNGGTLPEGFAKVVLHDDAFQIDCDQKVCRVWEPTLFDKTDSRPLDHPDWKYMISVQNTALTRKDGKVLPLGQDVRNPNGRALIDRDLLGVYVNRCAFPDIMVWLMKDTCLPPVIRFIDNSLAVAMGASLMTRRNLAENVSEEELKKLVFEPFANPFRVYELWKDVEAFLKVFENGATGFCFNSVGFWRTSDRDLRKIPLQTSLALQTALLTDRLTWIDWDVLPGAQIPDKKSVEKFLPGYGDRYDPAKVENPEEYAATVRDRFMQRRNFLQNSDLHHKPELLLKLVNSLMVKC</sequence>
<keyword evidence="8" id="KW-0808">Transferase</keyword>
<evidence type="ECO:0000256" key="2">
    <source>
        <dbReference type="ARBA" id="ARBA00006052"/>
    </source>
</evidence>
<evidence type="ECO:0000313" key="8">
    <source>
        <dbReference type="EMBL" id="KUG29962.1"/>
    </source>
</evidence>
<dbReference type="AlphaFoldDB" id="A0A0W8GA17"/>
<comment type="catalytic activity">
    <reaction evidence="7">
        <text>oxaloacetate + ATP = phosphoenolpyruvate + ADP + CO2</text>
        <dbReference type="Rhea" id="RHEA:18617"/>
        <dbReference type="ChEBI" id="CHEBI:16452"/>
        <dbReference type="ChEBI" id="CHEBI:16526"/>
        <dbReference type="ChEBI" id="CHEBI:30616"/>
        <dbReference type="ChEBI" id="CHEBI:58702"/>
        <dbReference type="ChEBI" id="CHEBI:456216"/>
        <dbReference type="EC" id="4.1.1.49"/>
    </reaction>
</comment>
<name>A0A0W8GA17_9ZZZZ</name>
<evidence type="ECO:0000256" key="7">
    <source>
        <dbReference type="ARBA" id="ARBA00047371"/>
    </source>
</evidence>
<dbReference type="EMBL" id="LNQE01000014">
    <property type="protein sequence ID" value="KUG29962.1"/>
    <property type="molecule type" value="Genomic_DNA"/>
</dbReference>
<keyword evidence="8" id="KW-0418">Kinase</keyword>
<evidence type="ECO:0000256" key="5">
    <source>
        <dbReference type="ARBA" id="ARBA00022840"/>
    </source>
</evidence>
<dbReference type="Gene3D" id="3.90.228.20">
    <property type="match status" value="1"/>
</dbReference>
<dbReference type="InterPro" id="IPR013035">
    <property type="entry name" value="PEP_carboxykinase_C"/>
</dbReference>
<comment type="pathway">
    <text evidence="1">Carbohydrate biosynthesis; gluconeogenesis.</text>
</comment>
<evidence type="ECO:0000256" key="1">
    <source>
        <dbReference type="ARBA" id="ARBA00004742"/>
    </source>
</evidence>
<evidence type="ECO:0000256" key="6">
    <source>
        <dbReference type="ARBA" id="ARBA00023239"/>
    </source>
</evidence>
<evidence type="ECO:0000256" key="4">
    <source>
        <dbReference type="ARBA" id="ARBA00022741"/>
    </source>
</evidence>
<dbReference type="GO" id="GO:0006094">
    <property type="term" value="P:gluconeogenesis"/>
    <property type="evidence" value="ECO:0007669"/>
    <property type="project" value="UniProtKB-UniPathway"/>
</dbReference>
<dbReference type="EC" id="4.1.1.49" evidence="3"/>
<dbReference type="GO" id="GO:0016301">
    <property type="term" value="F:kinase activity"/>
    <property type="evidence" value="ECO:0007669"/>
    <property type="project" value="UniProtKB-KW"/>
</dbReference>
<keyword evidence="8" id="KW-0670">Pyruvate</keyword>
<dbReference type="SUPFAM" id="SSF53795">
    <property type="entry name" value="PEP carboxykinase-like"/>
    <property type="match status" value="1"/>
</dbReference>
<dbReference type="InterPro" id="IPR008210">
    <property type="entry name" value="PEP_carboxykinase_N"/>
</dbReference>
<protein>
    <recommendedName>
        <fullName evidence="3">phosphoenolpyruvate carboxykinase (ATP)</fullName>
        <ecNumber evidence="3">4.1.1.49</ecNumber>
    </recommendedName>
</protein>
<dbReference type="UniPathway" id="UPA00138"/>
<comment type="similarity">
    <text evidence="2">Belongs to the phosphoenolpyruvate carboxykinase (ATP) family.</text>
</comment>
<dbReference type="SUPFAM" id="SSF68923">
    <property type="entry name" value="PEP carboxykinase N-terminal domain"/>
    <property type="match status" value="1"/>
</dbReference>
<dbReference type="GO" id="GO:0005524">
    <property type="term" value="F:ATP binding"/>
    <property type="evidence" value="ECO:0007669"/>
    <property type="project" value="UniProtKB-KW"/>
</dbReference>
<organism evidence="8">
    <name type="scientific">hydrocarbon metagenome</name>
    <dbReference type="NCBI Taxonomy" id="938273"/>
    <lineage>
        <taxon>unclassified sequences</taxon>
        <taxon>metagenomes</taxon>
        <taxon>ecological metagenomes</taxon>
    </lineage>
</organism>
<keyword evidence="4" id="KW-0547">Nucleotide-binding</keyword>
<accession>A0A0W8GA17</accession>
<proteinExistence type="inferred from homology"/>
<keyword evidence="6 8" id="KW-0456">Lyase</keyword>
<reference evidence="8" key="1">
    <citation type="journal article" date="2015" name="Proc. Natl. Acad. Sci. U.S.A.">
        <title>Networks of energetic and metabolic interactions define dynamics in microbial communities.</title>
        <authorList>
            <person name="Embree M."/>
            <person name="Liu J.K."/>
            <person name="Al-Bassam M.M."/>
            <person name="Zengler K."/>
        </authorList>
    </citation>
    <scope>NUCLEOTIDE SEQUENCE</scope>
</reference>